<comment type="similarity">
    <text evidence="1 2">Belongs to the DNA polymerase type-Y family.</text>
</comment>
<dbReference type="InterPro" id="IPR022880">
    <property type="entry name" value="DNApol_IV"/>
</dbReference>
<comment type="caution">
    <text evidence="4">The sequence shown here is derived from an EMBL/GenBank/DDBJ whole genome shotgun (WGS) entry which is preliminary data.</text>
</comment>
<gene>
    <name evidence="4" type="primary">dinB_1</name>
    <name evidence="2" type="synonym">dinB</name>
    <name evidence="4" type="ORF">CAFE_05110</name>
</gene>
<comment type="subcellular location">
    <subcellularLocation>
        <location evidence="2">Cytoplasm</location>
    </subcellularLocation>
</comment>
<evidence type="ECO:0000313" key="5">
    <source>
        <dbReference type="Proteomes" id="UP000469440"/>
    </source>
</evidence>
<dbReference type="PROSITE" id="PS50173">
    <property type="entry name" value="UMUC"/>
    <property type="match status" value="1"/>
</dbReference>
<dbReference type="HAMAP" id="MF_01113">
    <property type="entry name" value="DNApol_IV"/>
    <property type="match status" value="1"/>
</dbReference>
<feature type="domain" description="UmuC" evidence="3">
    <location>
        <begin position="5"/>
        <end position="187"/>
    </location>
</feature>
<dbReference type="SUPFAM" id="SSF56672">
    <property type="entry name" value="DNA/RNA polymerases"/>
    <property type="match status" value="1"/>
</dbReference>
<dbReference type="EMBL" id="VWXL01000014">
    <property type="protein sequence ID" value="MVB09846.1"/>
    <property type="molecule type" value="Genomic_DNA"/>
</dbReference>
<dbReference type="GO" id="GO:0003887">
    <property type="term" value="F:DNA-directed DNA polymerase activity"/>
    <property type="evidence" value="ECO:0007669"/>
    <property type="project" value="UniProtKB-UniRule"/>
</dbReference>
<evidence type="ECO:0000256" key="1">
    <source>
        <dbReference type="ARBA" id="ARBA00010945"/>
    </source>
</evidence>
<organism evidence="4 5">
    <name type="scientific">Caproicibacter fermentans</name>
    <dbReference type="NCBI Taxonomy" id="2576756"/>
    <lineage>
        <taxon>Bacteria</taxon>
        <taxon>Bacillati</taxon>
        <taxon>Bacillota</taxon>
        <taxon>Clostridia</taxon>
        <taxon>Eubacteriales</taxon>
        <taxon>Acutalibacteraceae</taxon>
        <taxon>Caproicibacter</taxon>
    </lineage>
</organism>
<dbReference type="OrthoDB" id="9808813at2"/>
<keyword evidence="2" id="KW-0963">Cytoplasm</keyword>
<dbReference type="InterPro" id="IPR001126">
    <property type="entry name" value="UmuC"/>
</dbReference>
<sequence length="406" mass="44915">MERTILHCDCNGFFASVECMLRPELKNVPMAVCGDPESRHGIILAKNEQAKAYGIRTAETVWQAKRKCPRLVLAAPRFREYRRISQQINEIYRRYTDLVEPFSIDESWLDVTGSRVLFGDGRQIADRLRETVRREIGITISVGVSFNKIFAKLGSDYKKPDATTVISPENYQRIVWPLPVDALMFCGEKAAQTLAGLGIHTIGDLAACSPELLSSRLGKAGAQLYEFANGRDSSPVADGRSRQEIKSVGNSVTFRRDLSGPEDIRKAVQALADSVASRLRRQKLKCWVVQVGIKDPSFRYITRQKTLAAPTHLARLLAAAGEELMAACWNASAPIRMLSLSGTGLVPEDAPGEQLCFFGGDVLRGSEKEERLETAMDRIRGRFGSGAVKFGGLLKEDLGLDGLHRE</sequence>
<dbReference type="GO" id="GO:0006281">
    <property type="term" value="P:DNA repair"/>
    <property type="evidence" value="ECO:0007669"/>
    <property type="project" value="UniProtKB-UniRule"/>
</dbReference>
<feature type="binding site" evidence="2">
    <location>
        <position position="9"/>
    </location>
    <ligand>
        <name>Mg(2+)</name>
        <dbReference type="ChEBI" id="CHEBI:18420"/>
    </ligand>
</feature>
<dbReference type="InterPro" id="IPR017961">
    <property type="entry name" value="DNA_pol_Y-fam_little_finger"/>
</dbReference>
<dbReference type="Pfam" id="PF00817">
    <property type="entry name" value="IMS"/>
    <property type="match status" value="1"/>
</dbReference>
<dbReference type="GO" id="GO:0005829">
    <property type="term" value="C:cytosol"/>
    <property type="evidence" value="ECO:0007669"/>
    <property type="project" value="TreeGrafter"/>
</dbReference>
<dbReference type="Gene3D" id="1.10.150.20">
    <property type="entry name" value="5' to 3' exonuclease, C-terminal subdomain"/>
    <property type="match status" value="1"/>
</dbReference>
<dbReference type="GO" id="GO:0009432">
    <property type="term" value="P:SOS response"/>
    <property type="evidence" value="ECO:0007669"/>
    <property type="project" value="TreeGrafter"/>
</dbReference>
<dbReference type="SUPFAM" id="SSF100879">
    <property type="entry name" value="Lesion bypass DNA polymerase (Y-family), little finger domain"/>
    <property type="match status" value="1"/>
</dbReference>
<feature type="binding site" evidence="2">
    <location>
        <position position="105"/>
    </location>
    <ligand>
        <name>Mg(2+)</name>
        <dbReference type="ChEBI" id="CHEBI:18420"/>
    </ligand>
</feature>
<dbReference type="GO" id="GO:0042276">
    <property type="term" value="P:error-prone translesion synthesis"/>
    <property type="evidence" value="ECO:0007669"/>
    <property type="project" value="TreeGrafter"/>
</dbReference>
<comment type="catalytic activity">
    <reaction evidence="2">
        <text>DNA(n) + a 2'-deoxyribonucleoside 5'-triphosphate = DNA(n+1) + diphosphate</text>
        <dbReference type="Rhea" id="RHEA:22508"/>
        <dbReference type="Rhea" id="RHEA-COMP:17339"/>
        <dbReference type="Rhea" id="RHEA-COMP:17340"/>
        <dbReference type="ChEBI" id="CHEBI:33019"/>
        <dbReference type="ChEBI" id="CHEBI:61560"/>
        <dbReference type="ChEBI" id="CHEBI:173112"/>
        <dbReference type="EC" id="2.7.7.7"/>
    </reaction>
</comment>
<dbReference type="InterPro" id="IPR043128">
    <property type="entry name" value="Rev_trsase/Diguanyl_cyclase"/>
</dbReference>
<keyword evidence="2" id="KW-0479">Metal-binding</keyword>
<keyword evidence="2" id="KW-0234">DNA repair</keyword>
<dbReference type="RefSeq" id="WP_156989705.1">
    <property type="nucleotide sequence ID" value="NZ_VWXL01000014.1"/>
</dbReference>
<dbReference type="GO" id="GO:0006261">
    <property type="term" value="P:DNA-templated DNA replication"/>
    <property type="evidence" value="ECO:0007669"/>
    <property type="project" value="UniProtKB-UniRule"/>
</dbReference>
<keyword evidence="2 4" id="KW-0548">Nucleotidyltransferase</keyword>
<keyword evidence="2" id="KW-0235">DNA replication</keyword>
<dbReference type="InterPro" id="IPR036775">
    <property type="entry name" value="DNA_pol_Y-fam_lit_finger_sf"/>
</dbReference>
<evidence type="ECO:0000256" key="2">
    <source>
        <dbReference type="HAMAP-Rule" id="MF_01113"/>
    </source>
</evidence>
<evidence type="ECO:0000259" key="3">
    <source>
        <dbReference type="PROSITE" id="PS50173"/>
    </source>
</evidence>
<protein>
    <recommendedName>
        <fullName evidence="2">DNA polymerase IV</fullName>
        <shortName evidence="2">Pol IV</shortName>
        <ecNumber evidence="2">2.7.7.7</ecNumber>
    </recommendedName>
</protein>
<evidence type="ECO:0000313" key="4">
    <source>
        <dbReference type="EMBL" id="MVB09846.1"/>
    </source>
</evidence>
<dbReference type="Proteomes" id="UP000469440">
    <property type="component" value="Unassembled WGS sequence"/>
</dbReference>
<comment type="subunit">
    <text evidence="2">Monomer.</text>
</comment>
<accession>A0A6N8HVM5</accession>
<proteinExistence type="inferred from homology"/>
<dbReference type="GO" id="GO:0003684">
    <property type="term" value="F:damaged DNA binding"/>
    <property type="evidence" value="ECO:0007669"/>
    <property type="project" value="InterPro"/>
</dbReference>
<dbReference type="EC" id="2.7.7.7" evidence="2"/>
<keyword evidence="2" id="KW-0227">DNA damage</keyword>
<keyword evidence="5" id="KW-1185">Reference proteome</keyword>
<feature type="active site" evidence="2">
    <location>
        <position position="106"/>
    </location>
</feature>
<dbReference type="Pfam" id="PF11799">
    <property type="entry name" value="IMS_C"/>
    <property type="match status" value="1"/>
</dbReference>
<dbReference type="Gene3D" id="3.30.1490.100">
    <property type="entry name" value="DNA polymerase, Y-family, little finger domain"/>
    <property type="match status" value="1"/>
</dbReference>
<keyword evidence="2" id="KW-0515">Mutator protein</keyword>
<feature type="site" description="Substrate discrimination" evidence="2">
    <location>
        <position position="14"/>
    </location>
</feature>
<dbReference type="CDD" id="cd03586">
    <property type="entry name" value="PolY_Pol_IV_kappa"/>
    <property type="match status" value="1"/>
</dbReference>
<dbReference type="NCBIfam" id="NF002677">
    <property type="entry name" value="PRK02406.1"/>
    <property type="match status" value="1"/>
</dbReference>
<dbReference type="AlphaFoldDB" id="A0A6N8HVM5"/>
<comment type="cofactor">
    <cofactor evidence="2">
        <name>Mg(2+)</name>
        <dbReference type="ChEBI" id="CHEBI:18420"/>
    </cofactor>
    <text evidence="2">Binds 2 magnesium ions per subunit.</text>
</comment>
<comment type="function">
    <text evidence="2">Poorly processive, error-prone DNA polymerase involved in untargeted mutagenesis. Copies undamaged DNA at stalled replication forks, which arise in vivo from mismatched or misaligned primer ends. These misaligned primers can be extended by PolIV. Exhibits no 3'-5' exonuclease (proofreading) activity. May be involved in translesional synthesis, in conjunction with the beta clamp from PolIII.</text>
</comment>
<dbReference type="PANTHER" id="PTHR11076">
    <property type="entry name" value="DNA REPAIR POLYMERASE UMUC / TRANSFERASE FAMILY MEMBER"/>
    <property type="match status" value="1"/>
</dbReference>
<dbReference type="PANTHER" id="PTHR11076:SF33">
    <property type="entry name" value="DNA POLYMERASE KAPPA"/>
    <property type="match status" value="1"/>
</dbReference>
<keyword evidence="2" id="KW-0460">Magnesium</keyword>
<dbReference type="InterPro" id="IPR043502">
    <property type="entry name" value="DNA/RNA_pol_sf"/>
</dbReference>
<name>A0A6N8HVM5_9FIRM</name>
<keyword evidence="2 4" id="KW-0808">Transferase</keyword>
<keyword evidence="2" id="KW-0239">DNA-directed DNA polymerase</keyword>
<reference evidence="4 5" key="1">
    <citation type="submission" date="2019-09" db="EMBL/GenBank/DDBJ databases">
        <title>Genome sequence of Clostridium sp. EA1.</title>
        <authorList>
            <person name="Poehlein A."/>
            <person name="Bengelsdorf F.R."/>
            <person name="Daniel R."/>
        </authorList>
    </citation>
    <scope>NUCLEOTIDE SEQUENCE [LARGE SCALE GENOMIC DNA]</scope>
    <source>
        <strain evidence="4 5">EA1</strain>
    </source>
</reference>
<dbReference type="Gene3D" id="3.30.70.270">
    <property type="match status" value="1"/>
</dbReference>
<dbReference type="Gene3D" id="3.40.1170.60">
    <property type="match status" value="1"/>
</dbReference>
<keyword evidence="2" id="KW-0238">DNA-binding</keyword>
<dbReference type="InterPro" id="IPR050116">
    <property type="entry name" value="DNA_polymerase-Y"/>
</dbReference>
<dbReference type="GO" id="GO:0000287">
    <property type="term" value="F:magnesium ion binding"/>
    <property type="evidence" value="ECO:0007669"/>
    <property type="project" value="UniProtKB-UniRule"/>
</dbReference>